<comment type="similarity">
    <text evidence="8">Belongs to the polysaccharide lyase 9 family.</text>
</comment>
<sequence>MSRSTTPTRSVNVLTCAMLAVLAVLLVPAGNIGAADYHVDQSGNDSTGDGSPGSPWRTIRHALDELSAGDTLYIHVGTYPAGGDSTDAYTIPTSGSSGSPITITNYQNDEVVISTAQAGFVLSGKDYITFDGLVIDNTTALSCIDAVGDYITIRNCELTNGSNAVKCSDATTYTYLL</sequence>
<keyword evidence="5" id="KW-0732">Signal</keyword>
<dbReference type="GO" id="GO:0005576">
    <property type="term" value="C:extracellular region"/>
    <property type="evidence" value="ECO:0007669"/>
    <property type="project" value="UniProtKB-SubCell"/>
</dbReference>
<evidence type="ECO:0000256" key="7">
    <source>
        <dbReference type="ARBA" id="ARBA00023239"/>
    </source>
</evidence>
<keyword evidence="7" id="KW-0456">Lyase</keyword>
<dbReference type="AlphaFoldDB" id="X1I5X2"/>
<keyword evidence="4" id="KW-0479">Metal-binding</keyword>
<comment type="caution">
    <text evidence="9">The sequence shown here is derived from an EMBL/GenBank/DDBJ whole genome shotgun (WGS) entry which is preliminary data.</text>
</comment>
<organism evidence="9">
    <name type="scientific">marine sediment metagenome</name>
    <dbReference type="NCBI Taxonomy" id="412755"/>
    <lineage>
        <taxon>unclassified sequences</taxon>
        <taxon>metagenomes</taxon>
        <taxon>ecological metagenomes</taxon>
    </lineage>
</organism>
<proteinExistence type="inferred from homology"/>
<dbReference type="SUPFAM" id="SSF51126">
    <property type="entry name" value="Pectin lyase-like"/>
    <property type="match status" value="1"/>
</dbReference>
<comment type="cofactor">
    <cofactor evidence="1">
        <name>Ca(2+)</name>
        <dbReference type="ChEBI" id="CHEBI:29108"/>
    </cofactor>
</comment>
<dbReference type="GO" id="GO:0016837">
    <property type="term" value="F:carbon-oxygen lyase activity, acting on polysaccharides"/>
    <property type="evidence" value="ECO:0007669"/>
    <property type="project" value="TreeGrafter"/>
</dbReference>
<accession>X1I5X2</accession>
<dbReference type="InterPro" id="IPR052052">
    <property type="entry name" value="Polysaccharide_Lyase_9"/>
</dbReference>
<dbReference type="Gene3D" id="2.160.20.10">
    <property type="entry name" value="Single-stranded right-handed beta-helix, Pectin lyase-like"/>
    <property type="match status" value="1"/>
</dbReference>
<keyword evidence="3" id="KW-0964">Secreted</keyword>
<evidence type="ECO:0000256" key="2">
    <source>
        <dbReference type="ARBA" id="ARBA00004613"/>
    </source>
</evidence>
<reference evidence="9" key="1">
    <citation type="journal article" date="2014" name="Front. Microbiol.">
        <title>High frequency of phylogenetically diverse reductive dehalogenase-homologous genes in deep subseafloor sedimentary metagenomes.</title>
        <authorList>
            <person name="Kawai M."/>
            <person name="Futagami T."/>
            <person name="Toyoda A."/>
            <person name="Takaki Y."/>
            <person name="Nishi S."/>
            <person name="Hori S."/>
            <person name="Arai W."/>
            <person name="Tsubouchi T."/>
            <person name="Morono Y."/>
            <person name="Uchiyama I."/>
            <person name="Ito T."/>
            <person name="Fujiyama A."/>
            <person name="Inagaki F."/>
            <person name="Takami H."/>
        </authorList>
    </citation>
    <scope>NUCLEOTIDE SEQUENCE</scope>
    <source>
        <strain evidence="9">Expedition CK06-06</strain>
    </source>
</reference>
<dbReference type="PANTHER" id="PTHR40088">
    <property type="entry name" value="PECTATE LYASE (EUROFUNG)"/>
    <property type="match status" value="1"/>
</dbReference>
<evidence type="ECO:0000256" key="8">
    <source>
        <dbReference type="ARBA" id="ARBA00038263"/>
    </source>
</evidence>
<dbReference type="PANTHER" id="PTHR40088:SF1">
    <property type="entry name" value="PECTATE LYASE PEL9"/>
    <property type="match status" value="1"/>
</dbReference>
<evidence type="ECO:0008006" key="10">
    <source>
        <dbReference type="Google" id="ProtNLM"/>
    </source>
</evidence>
<evidence type="ECO:0000256" key="4">
    <source>
        <dbReference type="ARBA" id="ARBA00022723"/>
    </source>
</evidence>
<evidence type="ECO:0000256" key="1">
    <source>
        <dbReference type="ARBA" id="ARBA00001913"/>
    </source>
</evidence>
<evidence type="ECO:0000313" key="9">
    <source>
        <dbReference type="EMBL" id="GAH77816.1"/>
    </source>
</evidence>
<dbReference type="InterPro" id="IPR012334">
    <property type="entry name" value="Pectin_lyas_fold"/>
</dbReference>
<keyword evidence="6" id="KW-0106">Calcium</keyword>
<protein>
    <recommendedName>
        <fullName evidence="10">DUF1565 domain-containing protein</fullName>
    </recommendedName>
</protein>
<dbReference type="EMBL" id="BARU01037799">
    <property type="protein sequence ID" value="GAH77816.1"/>
    <property type="molecule type" value="Genomic_DNA"/>
</dbReference>
<evidence type="ECO:0000256" key="6">
    <source>
        <dbReference type="ARBA" id="ARBA00022837"/>
    </source>
</evidence>
<evidence type="ECO:0000256" key="3">
    <source>
        <dbReference type="ARBA" id="ARBA00022525"/>
    </source>
</evidence>
<comment type="subcellular location">
    <subcellularLocation>
        <location evidence="2">Secreted</location>
    </subcellularLocation>
</comment>
<evidence type="ECO:0000256" key="5">
    <source>
        <dbReference type="ARBA" id="ARBA00022729"/>
    </source>
</evidence>
<dbReference type="GO" id="GO:0046872">
    <property type="term" value="F:metal ion binding"/>
    <property type="evidence" value="ECO:0007669"/>
    <property type="project" value="UniProtKB-KW"/>
</dbReference>
<gene>
    <name evidence="9" type="ORF">S03H2_58836</name>
</gene>
<name>X1I5X2_9ZZZZ</name>
<feature type="non-terminal residue" evidence="9">
    <location>
        <position position="177"/>
    </location>
</feature>
<dbReference type="InterPro" id="IPR011050">
    <property type="entry name" value="Pectin_lyase_fold/virulence"/>
</dbReference>